<feature type="non-terminal residue" evidence="10">
    <location>
        <position position="579"/>
    </location>
</feature>
<dbReference type="FunFam" id="1.10.880.10:FF:000001">
    <property type="entry name" value="Nuclear factor erythroid 2-related factor 2"/>
    <property type="match status" value="1"/>
</dbReference>
<feature type="compositionally biased region" description="Basic and acidic residues" evidence="8">
    <location>
        <begin position="413"/>
        <end position="430"/>
    </location>
</feature>
<evidence type="ECO:0000313" key="11">
    <source>
        <dbReference type="Proteomes" id="UP000886611"/>
    </source>
</evidence>
<reference evidence="10 11" key="1">
    <citation type="journal article" date="2021" name="Cell">
        <title>Tracing the genetic footprints of vertebrate landing in non-teleost ray-finned fishes.</title>
        <authorList>
            <person name="Bi X."/>
            <person name="Wang K."/>
            <person name="Yang L."/>
            <person name="Pan H."/>
            <person name="Jiang H."/>
            <person name="Wei Q."/>
            <person name="Fang M."/>
            <person name="Yu H."/>
            <person name="Zhu C."/>
            <person name="Cai Y."/>
            <person name="He Y."/>
            <person name="Gan X."/>
            <person name="Zeng H."/>
            <person name="Yu D."/>
            <person name="Zhu Y."/>
            <person name="Jiang H."/>
            <person name="Qiu Q."/>
            <person name="Yang H."/>
            <person name="Zhang Y.E."/>
            <person name="Wang W."/>
            <person name="Zhu M."/>
            <person name="He S."/>
            <person name="Zhang G."/>
        </authorList>
    </citation>
    <scope>NUCLEOTIDE SEQUENCE [LARGE SCALE GENOMIC DNA]</scope>
    <source>
        <strain evidence="10">Bchr_013</strain>
    </source>
</reference>
<dbReference type="CDD" id="cd14720">
    <property type="entry name" value="bZIP_NFE2-like"/>
    <property type="match status" value="1"/>
</dbReference>
<proteinExistence type="inferred from homology"/>
<feature type="domain" description="BZIP" evidence="9">
    <location>
        <begin position="469"/>
        <end position="532"/>
    </location>
</feature>
<dbReference type="AlphaFoldDB" id="A0A8X8BM06"/>
<keyword evidence="11" id="KW-1185">Reference proteome</keyword>
<feature type="compositionally biased region" description="Polar residues" evidence="8">
    <location>
        <begin position="330"/>
        <end position="340"/>
    </location>
</feature>
<dbReference type="SUPFAM" id="SSF47454">
    <property type="entry name" value="A DNA-binding domain in eukaryotic transcription factors"/>
    <property type="match status" value="1"/>
</dbReference>
<dbReference type="GO" id="GO:0000978">
    <property type="term" value="F:RNA polymerase II cis-regulatory region sequence-specific DNA binding"/>
    <property type="evidence" value="ECO:0007669"/>
    <property type="project" value="InterPro"/>
</dbReference>
<dbReference type="GO" id="GO:0000981">
    <property type="term" value="F:DNA-binding transcription factor activity, RNA polymerase II-specific"/>
    <property type="evidence" value="ECO:0007669"/>
    <property type="project" value="TreeGrafter"/>
</dbReference>
<keyword evidence="7" id="KW-0175">Coiled coil</keyword>
<dbReference type="InterPro" id="IPR004826">
    <property type="entry name" value="bZIP_Maf"/>
</dbReference>
<evidence type="ECO:0000256" key="2">
    <source>
        <dbReference type="ARBA" id="ARBA00023015"/>
    </source>
</evidence>
<gene>
    <name evidence="10" type="primary">Nfe2l2</name>
    <name evidence="10" type="ORF">GTO96_0019963</name>
</gene>
<evidence type="ECO:0000313" key="10">
    <source>
        <dbReference type="EMBL" id="KAG2459644.1"/>
    </source>
</evidence>
<evidence type="ECO:0000256" key="7">
    <source>
        <dbReference type="SAM" id="Coils"/>
    </source>
</evidence>
<keyword evidence="3" id="KW-0238">DNA-binding</keyword>
<evidence type="ECO:0000256" key="5">
    <source>
        <dbReference type="ARBA" id="ARBA00023163"/>
    </source>
</evidence>
<dbReference type="GO" id="GO:0005634">
    <property type="term" value="C:nucleus"/>
    <property type="evidence" value="ECO:0007669"/>
    <property type="project" value="TreeGrafter"/>
</dbReference>
<feature type="compositionally biased region" description="Basic and acidic residues" evidence="8">
    <location>
        <begin position="36"/>
        <end position="53"/>
    </location>
</feature>
<feature type="region of interest" description="Disordered" evidence="8">
    <location>
        <begin position="118"/>
        <end position="148"/>
    </location>
</feature>
<keyword evidence="4" id="KW-0010">Activator</keyword>
<evidence type="ECO:0000256" key="3">
    <source>
        <dbReference type="ARBA" id="ARBA00023125"/>
    </source>
</evidence>
<evidence type="ECO:0000256" key="8">
    <source>
        <dbReference type="SAM" id="MobiDB-lite"/>
    </source>
</evidence>
<dbReference type="InterPro" id="IPR047167">
    <property type="entry name" value="NFE2-like"/>
</dbReference>
<evidence type="ECO:0000256" key="4">
    <source>
        <dbReference type="ARBA" id="ARBA00023159"/>
    </source>
</evidence>
<dbReference type="InterPro" id="IPR004827">
    <property type="entry name" value="bZIP"/>
</dbReference>
<protein>
    <submittedName>
        <fullName evidence="10">NF2L2 factor</fullName>
    </submittedName>
</protein>
<keyword evidence="5" id="KW-0804">Transcription</keyword>
<dbReference type="Gene3D" id="1.10.880.10">
    <property type="entry name" value="Transcription factor, Skn-1-like, DNA-binding domain"/>
    <property type="match status" value="1"/>
</dbReference>
<feature type="non-terminal residue" evidence="10">
    <location>
        <position position="1"/>
    </location>
</feature>
<feature type="coiled-coil region" evidence="7">
    <location>
        <begin position="487"/>
        <end position="532"/>
    </location>
</feature>
<evidence type="ECO:0000259" key="9">
    <source>
        <dbReference type="PROSITE" id="PS50217"/>
    </source>
</evidence>
<dbReference type="Pfam" id="PF03131">
    <property type="entry name" value="bZIP_Maf"/>
    <property type="match status" value="1"/>
</dbReference>
<feature type="region of interest" description="Disordered" evidence="8">
    <location>
        <begin position="296"/>
        <end position="340"/>
    </location>
</feature>
<dbReference type="SUPFAM" id="SSF57959">
    <property type="entry name" value="Leucine zipper domain"/>
    <property type="match status" value="1"/>
</dbReference>
<feature type="region of interest" description="Disordered" evidence="8">
    <location>
        <begin position="36"/>
        <end position="90"/>
    </location>
</feature>
<feature type="compositionally biased region" description="Low complexity" evidence="8">
    <location>
        <begin position="382"/>
        <end position="395"/>
    </location>
</feature>
<dbReference type="PROSITE" id="PS00036">
    <property type="entry name" value="BZIP_BASIC"/>
    <property type="match status" value="1"/>
</dbReference>
<dbReference type="PROSITE" id="PS50217">
    <property type="entry name" value="BZIP"/>
    <property type="match status" value="1"/>
</dbReference>
<dbReference type="SMART" id="SM00338">
    <property type="entry name" value="BRLZ"/>
    <property type="match status" value="1"/>
</dbReference>
<keyword evidence="6" id="KW-0539">Nucleus</keyword>
<dbReference type="InterPro" id="IPR046347">
    <property type="entry name" value="bZIP_sf"/>
</dbReference>
<feature type="region of interest" description="Disordered" evidence="8">
    <location>
        <begin position="382"/>
        <end position="430"/>
    </location>
</feature>
<dbReference type="EMBL" id="JAATIS010005477">
    <property type="protein sequence ID" value="KAG2459644.1"/>
    <property type="molecule type" value="Genomic_DNA"/>
</dbReference>
<dbReference type="PANTHER" id="PTHR24411:SF3">
    <property type="entry name" value="NUCLEAR FACTOR ERYTHROID 2-RELATED FACTOR 2"/>
    <property type="match status" value="1"/>
</dbReference>
<name>A0A8X8BM06_POLSE</name>
<comment type="similarity">
    <text evidence="1">Belongs to the bZIP family. CNC subfamily.</text>
</comment>
<dbReference type="GO" id="GO:0034599">
    <property type="term" value="P:cellular response to oxidative stress"/>
    <property type="evidence" value="ECO:0007669"/>
    <property type="project" value="TreeGrafter"/>
</dbReference>
<feature type="compositionally biased region" description="Pro residues" evidence="8">
    <location>
        <begin position="70"/>
        <end position="80"/>
    </location>
</feature>
<comment type="caution">
    <text evidence="10">The sequence shown here is derived from an EMBL/GenBank/DDBJ whole genome shotgun (WGS) entry which is preliminary data.</text>
</comment>
<keyword evidence="2" id="KW-0805">Transcription regulation</keyword>
<accession>A0A8X8BM06</accession>
<dbReference type="InterPro" id="IPR008917">
    <property type="entry name" value="TF_DNA-bd_sf"/>
</dbReference>
<evidence type="ECO:0000256" key="1">
    <source>
        <dbReference type="ARBA" id="ARBA00008157"/>
    </source>
</evidence>
<evidence type="ECO:0000256" key="6">
    <source>
        <dbReference type="ARBA" id="ARBA00023242"/>
    </source>
</evidence>
<organism evidence="10 11">
    <name type="scientific">Polypterus senegalus</name>
    <name type="common">Senegal bichir</name>
    <dbReference type="NCBI Taxonomy" id="55291"/>
    <lineage>
        <taxon>Eukaryota</taxon>
        <taxon>Metazoa</taxon>
        <taxon>Chordata</taxon>
        <taxon>Craniata</taxon>
        <taxon>Vertebrata</taxon>
        <taxon>Euteleostomi</taxon>
        <taxon>Actinopterygii</taxon>
        <taxon>Polypteriformes</taxon>
        <taxon>Polypteridae</taxon>
        <taxon>Polypterus</taxon>
    </lineage>
</organism>
<sequence length="579" mass="65200">MDLIDILWRQDIDLGAGREVFDYIHRQKENELEKQKKLEEERREQVQQEKEKAWLSQLHLDEETGEFVPRPAPPNKPESPPLSSEQNVPDSEEVLSFDMCMQLLAETFPLVDEVQVASQPPAPEPTEDSQVLLAPLPPPQTQDPVLMSPFLDSKSEQDMEQAWQELLSIPELQECLNMQNTSLMDLPSYANSSKPQEVQDANYNFYVAEPPDMLKRPNTGCPAGFLGAYDGPYPAGLPPEPVSQMTVNALDLNGSFLFYPDLMNPKPNNSEPLVPEVDASLTEILSNSPMDFATFSMDEPFTGKTVQEGPDIPDSDSGVSMDSSPKAPSPGNSLESSLYKSASLTTNDSDMEELDSNPGSVQAEYAEMFPVSYHMDEYQVPVTTSQSTPLSTLSSDETDSEPPGSPGYLKTPFTKDKSRSRLEARLSRDEQRAKTLQIPFTVDKIINLPVEDFNELMSKHQLNESQLSLIRDIRRRGKNKVAAQNCRKRKMENIVGLECELDSLKNEKEKLLKEKGEQHQNLRQLKQKLNSLYLEVFSMLRDEDGKPYSPSDYSLQQTSDGSVFLVPRSKKVELKKEKK</sequence>
<dbReference type="Proteomes" id="UP000886611">
    <property type="component" value="Unassembled WGS sequence"/>
</dbReference>
<dbReference type="PANTHER" id="PTHR24411">
    <property type="entry name" value="NUCLEAR FACTOR ERYTHROID 2-RELATED FACTOR"/>
    <property type="match status" value="1"/>
</dbReference>